<dbReference type="OrthoDB" id="1367865at2759"/>
<protein>
    <submittedName>
        <fullName evidence="1">Anti-telomeric silencing protein</fullName>
    </submittedName>
</protein>
<dbReference type="VEuPathDB" id="MicrosporidiaDB:NBO_434g0005"/>
<reference evidence="1 2" key="1">
    <citation type="journal article" date="2013" name="BMC Genomics">
        <title>Comparative genomics of parasitic silkworm microsporidia reveal an association between genome expansion and host adaptation.</title>
        <authorList>
            <person name="Pan G."/>
            <person name="Xu J."/>
            <person name="Li T."/>
            <person name="Xia Q."/>
            <person name="Liu S.L."/>
            <person name="Zhang G."/>
            <person name="Li S."/>
            <person name="Li C."/>
            <person name="Liu H."/>
            <person name="Yang L."/>
            <person name="Liu T."/>
            <person name="Zhang X."/>
            <person name="Wu Z."/>
            <person name="Fan W."/>
            <person name="Dang X."/>
            <person name="Xiang H."/>
            <person name="Tao M."/>
            <person name="Li Y."/>
            <person name="Hu J."/>
            <person name="Li Z."/>
            <person name="Lin L."/>
            <person name="Luo J."/>
            <person name="Geng L."/>
            <person name="Wang L."/>
            <person name="Long M."/>
            <person name="Wan Y."/>
            <person name="He N."/>
            <person name="Zhang Z."/>
            <person name="Lu C."/>
            <person name="Keeling P.J."/>
            <person name="Wang J."/>
            <person name="Xiang Z."/>
            <person name="Zhou Z."/>
        </authorList>
    </citation>
    <scope>NUCLEOTIDE SEQUENCE [LARGE SCALE GENOMIC DNA]</scope>
    <source>
        <strain evidence="2">CQ1 / CVCC 102059</strain>
    </source>
</reference>
<dbReference type="AlphaFoldDB" id="R0M389"/>
<feature type="non-terminal residue" evidence="1">
    <location>
        <position position="280"/>
    </location>
</feature>
<keyword evidence="2" id="KW-1185">Reference proteome</keyword>
<accession>R0M389</accession>
<organism evidence="1 2">
    <name type="scientific">Nosema bombycis (strain CQ1 / CVCC 102059)</name>
    <name type="common">Microsporidian parasite</name>
    <name type="synonym">Pebrine of silkworm</name>
    <dbReference type="NCBI Taxonomy" id="578461"/>
    <lineage>
        <taxon>Eukaryota</taxon>
        <taxon>Fungi</taxon>
        <taxon>Fungi incertae sedis</taxon>
        <taxon>Microsporidia</taxon>
        <taxon>Nosematidae</taxon>
        <taxon>Nosema</taxon>
    </lineage>
</organism>
<dbReference type="Proteomes" id="UP000016927">
    <property type="component" value="Unassembled WGS sequence"/>
</dbReference>
<dbReference type="EMBL" id="KB909342">
    <property type="protein sequence ID" value="EOB12474.1"/>
    <property type="molecule type" value="Genomic_DNA"/>
</dbReference>
<name>R0M389_NOSB1</name>
<dbReference type="HOGENOM" id="CLU_994333_0_0_1"/>
<evidence type="ECO:0000313" key="2">
    <source>
        <dbReference type="Proteomes" id="UP000016927"/>
    </source>
</evidence>
<gene>
    <name evidence="1" type="ORF">NBO_434g0005</name>
</gene>
<dbReference type="STRING" id="578461.R0M389"/>
<dbReference type="Gene3D" id="1.20.960.30">
    <property type="match status" value="1"/>
</dbReference>
<dbReference type="PROSITE" id="PS50896">
    <property type="entry name" value="LISH"/>
    <property type="match status" value="1"/>
</dbReference>
<sequence>MIKLTKSNINTLIAKYFEDEGYVYSKFTFTAESKLEIEHIRKNIDLVSLIAMGLQYLYGVEHFIEDHVTPCDVLYTLLDEHKCDTAVKNINLDLKIIDKDETIKKGRPKKKRKIKKQDEQRIFNDELVSKTNDTNEERASITENKADLKTIFDTVNELQQVDEDNKVIEINVENKNNTEIDIDKDVDNKEIILKELPTPHKEIMDLVGSFRSDILLEYSERPLTECKEAERISWNGDYLALTYLQCSGMNLVWLRVKLMDELLSLILRIIGEKFLKSTLM</sequence>
<dbReference type="InterPro" id="IPR006594">
    <property type="entry name" value="LisH"/>
</dbReference>
<proteinExistence type="predicted"/>
<evidence type="ECO:0000313" key="1">
    <source>
        <dbReference type="EMBL" id="EOB12474.1"/>
    </source>
</evidence>